<dbReference type="RefSeq" id="WP_266085997.1">
    <property type="nucleotide sequence ID" value="NZ_RKLV01000002.1"/>
</dbReference>
<evidence type="ECO:0000313" key="2">
    <source>
        <dbReference type="Proteomes" id="UP001149411"/>
    </source>
</evidence>
<comment type="caution">
    <text evidence="1">The sequence shown here is derived from an EMBL/GenBank/DDBJ whole genome shotgun (WGS) entry which is preliminary data.</text>
</comment>
<evidence type="ECO:0000313" key="1">
    <source>
        <dbReference type="EMBL" id="MCX2818258.1"/>
    </source>
</evidence>
<dbReference type="AlphaFoldDB" id="A0A9Q4GHX4"/>
<gene>
    <name evidence="1" type="ORF">EGH25_02685</name>
</gene>
<reference evidence="1" key="1">
    <citation type="submission" date="2022-09" db="EMBL/GenBank/DDBJ databases">
        <title>Haloadaptaus new haloarchaeum isolated from saline soil.</title>
        <authorList>
            <person name="Duran-Viseras A."/>
            <person name="Sanchez-Porro C."/>
            <person name="Ventosa A."/>
        </authorList>
    </citation>
    <scope>NUCLEOTIDE SEQUENCE</scope>
    <source>
        <strain evidence="1">F3-133</strain>
    </source>
</reference>
<sequence>MTDENDDTDEVLGAEELLVEPVDVIHEYGVAVGSEIGGRIDDEGDRIKGRVDEALSAVGEGVNDLITDLFGTDTRAGVYAALRRTDGAEAEEIADETGLADEEVEDALDGLEDEGVVRLSDGGYEAVEPAELVRQAPGRVGDWIRDSISEGGRQGGRRLPIRGEKPVIDAEYDEEADEVTVRVVDPGDADYVEVVVGSEVKKYFEPPSAGDEFTVEANREDAVVARSGGLSKDG</sequence>
<organism evidence="1 2">
    <name type="scientific">Halorutilus salinus</name>
    <dbReference type="NCBI Taxonomy" id="2487751"/>
    <lineage>
        <taxon>Archaea</taxon>
        <taxon>Methanobacteriati</taxon>
        <taxon>Methanobacteriota</taxon>
        <taxon>Stenosarchaea group</taxon>
        <taxon>Halobacteria</taxon>
        <taxon>Halorutilales</taxon>
        <taxon>Halorutilaceae</taxon>
        <taxon>Halorutilus</taxon>
    </lineage>
</organism>
<dbReference type="Proteomes" id="UP001149411">
    <property type="component" value="Unassembled WGS sequence"/>
</dbReference>
<keyword evidence="2" id="KW-1185">Reference proteome</keyword>
<dbReference type="InterPro" id="IPR036390">
    <property type="entry name" value="WH_DNA-bd_sf"/>
</dbReference>
<accession>A0A9Q4GHX4</accession>
<dbReference type="Gene3D" id="1.10.10.10">
    <property type="entry name" value="Winged helix-like DNA-binding domain superfamily/Winged helix DNA-binding domain"/>
    <property type="match status" value="1"/>
</dbReference>
<proteinExistence type="predicted"/>
<dbReference type="EMBL" id="RKLV01000002">
    <property type="protein sequence ID" value="MCX2818258.1"/>
    <property type="molecule type" value="Genomic_DNA"/>
</dbReference>
<protein>
    <submittedName>
        <fullName evidence="1">Uncharacterized protein</fullName>
    </submittedName>
</protein>
<dbReference type="InterPro" id="IPR036388">
    <property type="entry name" value="WH-like_DNA-bd_sf"/>
</dbReference>
<name>A0A9Q4GHX4_9EURY</name>
<dbReference type="SUPFAM" id="SSF46785">
    <property type="entry name" value="Winged helix' DNA-binding domain"/>
    <property type="match status" value="1"/>
</dbReference>